<evidence type="ECO:0000313" key="2">
    <source>
        <dbReference type="Proteomes" id="UP000215914"/>
    </source>
</evidence>
<gene>
    <name evidence="1" type="ORF">HannXRQ_Chr07g0202131</name>
</gene>
<organism evidence="1 2">
    <name type="scientific">Helianthus annuus</name>
    <name type="common">Common sunflower</name>
    <dbReference type="NCBI Taxonomy" id="4232"/>
    <lineage>
        <taxon>Eukaryota</taxon>
        <taxon>Viridiplantae</taxon>
        <taxon>Streptophyta</taxon>
        <taxon>Embryophyta</taxon>
        <taxon>Tracheophyta</taxon>
        <taxon>Spermatophyta</taxon>
        <taxon>Magnoliopsida</taxon>
        <taxon>eudicotyledons</taxon>
        <taxon>Gunneridae</taxon>
        <taxon>Pentapetalae</taxon>
        <taxon>asterids</taxon>
        <taxon>campanulids</taxon>
        <taxon>Asterales</taxon>
        <taxon>Asteraceae</taxon>
        <taxon>Asteroideae</taxon>
        <taxon>Heliantheae alliance</taxon>
        <taxon>Heliantheae</taxon>
        <taxon>Helianthus</taxon>
    </lineage>
</organism>
<accession>A0A251UER4</accession>
<keyword evidence="2" id="KW-1185">Reference proteome</keyword>
<dbReference type="AlphaFoldDB" id="A0A251UER4"/>
<sequence>MFKGFFHFVRINLVNDLHSCGGLIYSFLVIWSSSNLLLGDCFSNRFHLQIGFKPVNTPTSYYVPW</sequence>
<dbReference type="EMBL" id="CM007896">
    <property type="protein sequence ID" value="OTG21252.1"/>
    <property type="molecule type" value="Genomic_DNA"/>
</dbReference>
<name>A0A251UER4_HELAN</name>
<dbReference type="InParanoid" id="A0A251UER4"/>
<proteinExistence type="predicted"/>
<reference evidence="2" key="1">
    <citation type="journal article" date="2017" name="Nature">
        <title>The sunflower genome provides insights into oil metabolism, flowering and Asterid evolution.</title>
        <authorList>
            <person name="Badouin H."/>
            <person name="Gouzy J."/>
            <person name="Grassa C.J."/>
            <person name="Murat F."/>
            <person name="Staton S.E."/>
            <person name="Cottret L."/>
            <person name="Lelandais-Briere C."/>
            <person name="Owens G.L."/>
            <person name="Carrere S."/>
            <person name="Mayjonade B."/>
            <person name="Legrand L."/>
            <person name="Gill N."/>
            <person name="Kane N.C."/>
            <person name="Bowers J.E."/>
            <person name="Hubner S."/>
            <person name="Bellec A."/>
            <person name="Berard A."/>
            <person name="Berges H."/>
            <person name="Blanchet N."/>
            <person name="Boniface M.C."/>
            <person name="Brunel D."/>
            <person name="Catrice O."/>
            <person name="Chaidir N."/>
            <person name="Claudel C."/>
            <person name="Donnadieu C."/>
            <person name="Faraut T."/>
            <person name="Fievet G."/>
            <person name="Helmstetter N."/>
            <person name="King M."/>
            <person name="Knapp S.J."/>
            <person name="Lai Z."/>
            <person name="Le Paslier M.C."/>
            <person name="Lippi Y."/>
            <person name="Lorenzon L."/>
            <person name="Mandel J.R."/>
            <person name="Marage G."/>
            <person name="Marchand G."/>
            <person name="Marquand E."/>
            <person name="Bret-Mestries E."/>
            <person name="Morien E."/>
            <person name="Nambeesan S."/>
            <person name="Nguyen T."/>
            <person name="Pegot-Espagnet P."/>
            <person name="Pouilly N."/>
            <person name="Raftis F."/>
            <person name="Sallet E."/>
            <person name="Schiex T."/>
            <person name="Thomas J."/>
            <person name="Vandecasteele C."/>
            <person name="Vares D."/>
            <person name="Vear F."/>
            <person name="Vautrin S."/>
            <person name="Crespi M."/>
            <person name="Mangin B."/>
            <person name="Burke J.M."/>
            <person name="Salse J."/>
            <person name="Munos S."/>
            <person name="Vincourt P."/>
            <person name="Rieseberg L.H."/>
            <person name="Langlade N.B."/>
        </authorList>
    </citation>
    <scope>NUCLEOTIDE SEQUENCE [LARGE SCALE GENOMIC DNA]</scope>
    <source>
        <strain evidence="2">cv. SF193</strain>
    </source>
</reference>
<protein>
    <submittedName>
        <fullName evidence="1">Uncharacterized protein</fullName>
    </submittedName>
</protein>
<evidence type="ECO:0000313" key="1">
    <source>
        <dbReference type="EMBL" id="OTG21252.1"/>
    </source>
</evidence>
<dbReference type="Proteomes" id="UP000215914">
    <property type="component" value="Chromosome 7"/>
</dbReference>